<dbReference type="OrthoDB" id="6783964at2759"/>
<evidence type="ECO:0000313" key="3">
    <source>
        <dbReference type="Proteomes" id="UP001153636"/>
    </source>
</evidence>
<reference evidence="2" key="1">
    <citation type="submission" date="2022-01" db="EMBL/GenBank/DDBJ databases">
        <authorList>
            <person name="King R."/>
        </authorList>
    </citation>
    <scope>NUCLEOTIDE SEQUENCE</scope>
</reference>
<dbReference type="PANTHER" id="PTHR33480">
    <property type="entry name" value="SET DOMAIN-CONTAINING PROTEIN-RELATED"/>
    <property type="match status" value="1"/>
</dbReference>
<feature type="compositionally biased region" description="Basic and acidic residues" evidence="1">
    <location>
        <begin position="1"/>
        <end position="14"/>
    </location>
</feature>
<feature type="region of interest" description="Disordered" evidence="1">
    <location>
        <begin position="222"/>
        <end position="250"/>
    </location>
</feature>
<dbReference type="Proteomes" id="UP001153636">
    <property type="component" value="Chromosome 8"/>
</dbReference>
<dbReference type="EMBL" id="OV651820">
    <property type="protein sequence ID" value="CAH1114806.1"/>
    <property type="molecule type" value="Genomic_DNA"/>
</dbReference>
<proteinExistence type="predicted"/>
<dbReference type="PANTHER" id="PTHR33480:SF1">
    <property type="entry name" value="TYR RECOMBINASE DOMAIN-CONTAINING PROTEIN"/>
    <property type="match status" value="1"/>
</dbReference>
<feature type="region of interest" description="Disordered" evidence="1">
    <location>
        <begin position="1"/>
        <end position="20"/>
    </location>
</feature>
<organism evidence="2 3">
    <name type="scientific">Psylliodes chrysocephalus</name>
    <dbReference type="NCBI Taxonomy" id="3402493"/>
    <lineage>
        <taxon>Eukaryota</taxon>
        <taxon>Metazoa</taxon>
        <taxon>Ecdysozoa</taxon>
        <taxon>Arthropoda</taxon>
        <taxon>Hexapoda</taxon>
        <taxon>Insecta</taxon>
        <taxon>Pterygota</taxon>
        <taxon>Neoptera</taxon>
        <taxon>Endopterygota</taxon>
        <taxon>Coleoptera</taxon>
        <taxon>Polyphaga</taxon>
        <taxon>Cucujiformia</taxon>
        <taxon>Chrysomeloidea</taxon>
        <taxon>Chrysomelidae</taxon>
        <taxon>Galerucinae</taxon>
        <taxon>Alticini</taxon>
        <taxon>Psylliodes</taxon>
    </lineage>
</organism>
<keyword evidence="3" id="KW-1185">Reference proteome</keyword>
<evidence type="ECO:0000256" key="1">
    <source>
        <dbReference type="SAM" id="MobiDB-lite"/>
    </source>
</evidence>
<sequence>MRGKEYRAKKKEQDGSSIVTIKKNSREMKSSCTSAKCLAAKEKRKCSMITDEQRRKIFDGFWSEMDWHQRKLFEVYDVYKKDEPQSAVAYDVFLKEMKNTNIDVYHPRKDQCDLCFSHKLGNVEQGDYESHISQKDRARKEQIKDKEDALKGKVCVFTMDVQAVQLVPVVPAGMIHDFQDEPTSESEADDSVKDKTFCVEDYDSSSSSSDTESLDFLENLEPLNNKNEYDNNYKNKPSPKSELLNDKKNEKNTLSPRTITFLLLLEVKLNGEKVENPESITSNKLRKQIATVTQILSLTKEETKQFSKFMGHTEKTHEEFYELPVDVYQTAKVSKLLLMMEKGTIPVEYQGKSLTEINLDINVECAEENEDFEDEVATSSHMELQAHIECVHTQDANDNCGYPKEVVENEASDNNVDDK</sequence>
<name>A0A9P0DAN8_9CUCU</name>
<evidence type="ECO:0000313" key="2">
    <source>
        <dbReference type="EMBL" id="CAH1114806.1"/>
    </source>
</evidence>
<accession>A0A9P0DAN8</accession>
<protein>
    <submittedName>
        <fullName evidence="2">Uncharacterized protein</fullName>
    </submittedName>
</protein>
<gene>
    <name evidence="2" type="ORF">PSYICH_LOCUS14323</name>
</gene>
<dbReference type="AlphaFoldDB" id="A0A9P0DAN8"/>